<evidence type="ECO:0000259" key="1">
    <source>
        <dbReference type="Pfam" id="PF18029"/>
    </source>
</evidence>
<sequence length="149" mass="16630">MAVHWKLVIDAADPHRQAAFWAEALEYTLEDHSVLIEKLLGFGAVTEDLLTEAAGRKAWRDLAGVRHPEDPYDKEKGSGLGRRILFQRVPEAKTAKNRLHIDLHPGGGRLEEEVARLESLGAKVLRRIAEPSGTWVTMADPEGNEFDVE</sequence>
<dbReference type="EMBL" id="FZOF01000015">
    <property type="protein sequence ID" value="SNT15566.1"/>
    <property type="molecule type" value="Genomic_DNA"/>
</dbReference>
<dbReference type="Gene3D" id="3.10.180.10">
    <property type="entry name" value="2,3-Dihydroxybiphenyl 1,2-Dioxygenase, domain 1"/>
    <property type="match status" value="1"/>
</dbReference>
<dbReference type="SUPFAM" id="SSF54593">
    <property type="entry name" value="Glyoxalase/Bleomycin resistance protein/Dihydroxybiphenyl dioxygenase"/>
    <property type="match status" value="1"/>
</dbReference>
<evidence type="ECO:0000313" key="3">
    <source>
        <dbReference type="Proteomes" id="UP000198280"/>
    </source>
</evidence>
<dbReference type="OrthoDB" id="5524593at2"/>
<feature type="domain" description="Glyoxalase-like" evidence="1">
    <location>
        <begin position="7"/>
        <end position="148"/>
    </location>
</feature>
<dbReference type="PANTHER" id="PTHR35908:SF1">
    <property type="entry name" value="CONSERVED PROTEIN"/>
    <property type="match status" value="1"/>
</dbReference>
<dbReference type="PANTHER" id="PTHR35908">
    <property type="entry name" value="HYPOTHETICAL FUSION PROTEIN"/>
    <property type="match status" value="1"/>
</dbReference>
<name>A0A239KAT7_9ACTN</name>
<dbReference type="RefSeq" id="WP_089226388.1">
    <property type="nucleotide sequence ID" value="NZ_FZOF01000015.1"/>
</dbReference>
<gene>
    <name evidence="2" type="ORF">SAMN05216252_115106</name>
</gene>
<protein>
    <recommendedName>
        <fullName evidence="1">Glyoxalase-like domain-containing protein</fullName>
    </recommendedName>
</protein>
<proteinExistence type="predicted"/>
<keyword evidence="3" id="KW-1185">Reference proteome</keyword>
<dbReference type="InterPro" id="IPR041581">
    <property type="entry name" value="Glyoxalase_6"/>
</dbReference>
<reference evidence="2 3" key="1">
    <citation type="submission" date="2017-06" db="EMBL/GenBank/DDBJ databases">
        <authorList>
            <person name="Kim H.J."/>
            <person name="Triplett B.A."/>
        </authorList>
    </citation>
    <scope>NUCLEOTIDE SEQUENCE [LARGE SCALE GENOMIC DNA]</scope>
    <source>
        <strain evidence="2 3">CGMCC 4.1858</strain>
    </source>
</reference>
<dbReference type="InterPro" id="IPR029068">
    <property type="entry name" value="Glyas_Bleomycin-R_OHBP_Dase"/>
</dbReference>
<dbReference type="AlphaFoldDB" id="A0A239KAT7"/>
<organism evidence="2 3">
    <name type="scientific">Actinacidiphila glaucinigra</name>
    <dbReference type="NCBI Taxonomy" id="235986"/>
    <lineage>
        <taxon>Bacteria</taxon>
        <taxon>Bacillati</taxon>
        <taxon>Actinomycetota</taxon>
        <taxon>Actinomycetes</taxon>
        <taxon>Kitasatosporales</taxon>
        <taxon>Streptomycetaceae</taxon>
        <taxon>Actinacidiphila</taxon>
    </lineage>
</organism>
<dbReference type="Proteomes" id="UP000198280">
    <property type="component" value="Unassembled WGS sequence"/>
</dbReference>
<dbReference type="Pfam" id="PF18029">
    <property type="entry name" value="Glyoxalase_6"/>
    <property type="match status" value="1"/>
</dbReference>
<evidence type="ECO:0000313" key="2">
    <source>
        <dbReference type="EMBL" id="SNT15566.1"/>
    </source>
</evidence>
<accession>A0A239KAT7</accession>